<keyword evidence="1 4" id="KW-0547">Nucleotide-binding</keyword>
<gene>
    <name evidence="7" type="ORF">M3D15_05495</name>
</gene>
<feature type="compositionally biased region" description="Low complexity" evidence="5">
    <location>
        <begin position="519"/>
        <end position="533"/>
    </location>
</feature>
<proteinExistence type="inferred from homology"/>
<dbReference type="InterPro" id="IPR043129">
    <property type="entry name" value="ATPase_NBD"/>
</dbReference>
<keyword evidence="6" id="KW-0812">Transmembrane</keyword>
<protein>
    <submittedName>
        <fullName evidence="7">Hsp70 family protein</fullName>
    </submittedName>
</protein>
<dbReference type="Gene3D" id="3.30.420.40">
    <property type="match status" value="2"/>
</dbReference>
<comment type="caution">
    <text evidence="7">The sequence shown here is derived from an EMBL/GenBank/DDBJ whole genome shotgun (WGS) entry which is preliminary data.</text>
</comment>
<name>A0ABT2HWT2_9MICO</name>
<feature type="transmembrane region" description="Helical" evidence="6">
    <location>
        <begin position="565"/>
        <end position="586"/>
    </location>
</feature>
<dbReference type="RefSeq" id="WP_206394458.1">
    <property type="nucleotide sequence ID" value="NZ_JAFDPW010000001.1"/>
</dbReference>
<keyword evidence="2 4" id="KW-0067">ATP-binding</keyword>
<feature type="compositionally biased region" description="Low complexity" evidence="5">
    <location>
        <begin position="540"/>
        <end position="555"/>
    </location>
</feature>
<feature type="region of interest" description="Disordered" evidence="5">
    <location>
        <begin position="371"/>
        <end position="559"/>
    </location>
</feature>
<keyword evidence="6" id="KW-0472">Membrane</keyword>
<keyword evidence="8" id="KW-1185">Reference proteome</keyword>
<keyword evidence="3" id="KW-0143">Chaperone</keyword>
<sequence length="628" mass="66123">MATTIGGSVNWVLSCDFGTSNTTAAEIDEEGRIRAIGLQDQGSSMPSAVALTPTGTRVGQSAVNAQLVHPDGFEAAPKTLIGQQDVILGGGFVKPVELVQAVYETVRKTALARHNGREPQELWLTHPVGWAPSQLDVLKTAATNAGFNPASIRLVPEPIAAATHYATSRAIKPGARVAVFDFGGGTLDIAVLEHAPSQNGGYRVLAYGGDPLLGGRSFDNRLLEWALQTARDAGHDDLVNRIENPQNPKELRAKLALNRAVNAAKVELSTHADADIPMSVGEMEHVVTITRDEYEQLISSDVERGGKLVRDVLDKVSGAKPEAIYLTGGSSRTPAIARMLHRVTGLIPATFDDPKLVVAEGALRVRPAVNLGKQRPTNAPMPAFGAPGGDVQGPLRPGAQNRGELRPAQHQPRPLPPKQRQAQRPPMQPQPGQRPPQPAQRQPMPQRPPMQRPPQQGMPQRSPQAPQRPRQASPLDAPPIAPGHVRAQQSAARAAQQPTPPRQPAAAPSRPAPAPAPSRPAAAPQAPSRSQTPMAPPQPVAAAPSTPNTVGSSPTKPKKKSRKGLIIAIVIVALIIVGLIVAEIIASSVLKSQGAAFGPQLDVAVNLASSHLHELWSGGASSPVQGVA</sequence>
<reference evidence="7 8" key="1">
    <citation type="submission" date="2022-04" db="EMBL/GenBank/DDBJ databases">
        <title>Human microbiome associated bacterial genomes.</title>
        <authorList>
            <person name="Sandstrom S."/>
            <person name="Salamzade R."/>
            <person name="Kalan L.R."/>
        </authorList>
    </citation>
    <scope>NUCLEOTIDE SEQUENCE [LARGE SCALE GENOMIC DNA]</scope>
    <source>
        <strain evidence="8">p3-SID1799</strain>
    </source>
</reference>
<keyword evidence="6" id="KW-1133">Transmembrane helix</keyword>
<evidence type="ECO:0000256" key="4">
    <source>
        <dbReference type="RuleBase" id="RU003322"/>
    </source>
</evidence>
<evidence type="ECO:0000256" key="2">
    <source>
        <dbReference type="ARBA" id="ARBA00022840"/>
    </source>
</evidence>
<evidence type="ECO:0000313" key="7">
    <source>
        <dbReference type="EMBL" id="MCT2042787.1"/>
    </source>
</evidence>
<dbReference type="InterPro" id="IPR013126">
    <property type="entry name" value="Hsp_70_fam"/>
</dbReference>
<evidence type="ECO:0000256" key="1">
    <source>
        <dbReference type="ARBA" id="ARBA00022741"/>
    </source>
</evidence>
<evidence type="ECO:0000256" key="3">
    <source>
        <dbReference type="ARBA" id="ARBA00023186"/>
    </source>
</evidence>
<accession>A0ABT2HWT2</accession>
<evidence type="ECO:0000256" key="5">
    <source>
        <dbReference type="SAM" id="MobiDB-lite"/>
    </source>
</evidence>
<comment type="similarity">
    <text evidence="4">Belongs to the heat shock protein 70 family.</text>
</comment>
<dbReference type="Pfam" id="PF00012">
    <property type="entry name" value="HSP70"/>
    <property type="match status" value="1"/>
</dbReference>
<dbReference type="PANTHER" id="PTHR19375">
    <property type="entry name" value="HEAT SHOCK PROTEIN 70KDA"/>
    <property type="match status" value="1"/>
</dbReference>
<feature type="compositionally biased region" description="Low complexity" evidence="5">
    <location>
        <begin position="453"/>
        <end position="474"/>
    </location>
</feature>
<evidence type="ECO:0000313" key="8">
    <source>
        <dbReference type="Proteomes" id="UP001525379"/>
    </source>
</evidence>
<feature type="compositionally biased region" description="Pro residues" evidence="5">
    <location>
        <begin position="426"/>
        <end position="438"/>
    </location>
</feature>
<dbReference type="Proteomes" id="UP001525379">
    <property type="component" value="Unassembled WGS sequence"/>
</dbReference>
<dbReference type="EMBL" id="JALXSQ010000016">
    <property type="protein sequence ID" value="MCT2042787.1"/>
    <property type="molecule type" value="Genomic_DNA"/>
</dbReference>
<feature type="compositionally biased region" description="Low complexity" evidence="5">
    <location>
        <begin position="486"/>
        <end position="497"/>
    </location>
</feature>
<dbReference type="SUPFAM" id="SSF53067">
    <property type="entry name" value="Actin-like ATPase domain"/>
    <property type="match status" value="2"/>
</dbReference>
<dbReference type="Gene3D" id="3.90.640.10">
    <property type="entry name" value="Actin, Chain A, domain 4"/>
    <property type="match status" value="1"/>
</dbReference>
<evidence type="ECO:0000256" key="6">
    <source>
        <dbReference type="SAM" id="Phobius"/>
    </source>
</evidence>
<organism evidence="7 8">
    <name type="scientific">Pseudoclavibacter albus</name>
    <dbReference type="NCBI Taxonomy" id="272241"/>
    <lineage>
        <taxon>Bacteria</taxon>
        <taxon>Bacillati</taxon>
        <taxon>Actinomycetota</taxon>
        <taxon>Actinomycetes</taxon>
        <taxon>Micrococcales</taxon>
        <taxon>Microbacteriaceae</taxon>
        <taxon>Pseudoclavibacter</taxon>
    </lineage>
</organism>